<dbReference type="GO" id="GO:0003735">
    <property type="term" value="F:structural constituent of ribosome"/>
    <property type="evidence" value="ECO:0007669"/>
    <property type="project" value="TreeGrafter"/>
</dbReference>
<feature type="region of interest" description="Disordered" evidence="9">
    <location>
        <begin position="387"/>
        <end position="415"/>
    </location>
</feature>
<evidence type="ECO:0000256" key="8">
    <source>
        <dbReference type="ARBA" id="ARBA00035185"/>
    </source>
</evidence>
<protein>
    <recommendedName>
        <fullName evidence="8">Large ribosomal subunit protein mL67</fullName>
    </recommendedName>
</protein>
<comment type="caution">
    <text evidence="10">The sequence shown here is derived from an EMBL/GenBank/DDBJ whole genome shotgun (WGS) entry which is preliminary data.</text>
</comment>
<dbReference type="EMBL" id="JAUKUA010000005">
    <property type="protein sequence ID" value="KAK0710925.1"/>
    <property type="molecule type" value="Genomic_DNA"/>
</dbReference>
<evidence type="ECO:0000256" key="7">
    <source>
        <dbReference type="ARBA" id="ARBA00023274"/>
    </source>
</evidence>
<comment type="subcellular location">
    <subcellularLocation>
        <location evidence="1">Mitochondrion</location>
    </subcellularLocation>
</comment>
<comment type="similarity">
    <text evidence="2">Belongs to the mitochondrion-specific ribosomal protein mL67 family.</text>
</comment>
<dbReference type="GO" id="GO:0005739">
    <property type="term" value="C:mitochondrion"/>
    <property type="evidence" value="ECO:0007669"/>
    <property type="project" value="UniProtKB-SubCell"/>
</dbReference>
<evidence type="ECO:0000256" key="2">
    <source>
        <dbReference type="ARBA" id="ARBA00010741"/>
    </source>
</evidence>
<evidence type="ECO:0000256" key="9">
    <source>
        <dbReference type="SAM" id="MobiDB-lite"/>
    </source>
</evidence>
<keyword evidence="6" id="KW-0804">Transcription</keyword>
<name>A0AA40A7Z1_9PEZI</name>
<dbReference type="GO" id="GO:0003697">
    <property type="term" value="F:single-stranded DNA binding"/>
    <property type="evidence" value="ECO:0007669"/>
    <property type="project" value="InterPro"/>
</dbReference>
<dbReference type="PANTHER" id="PTHR28184">
    <property type="entry name" value="MITOCHONDRIAL HOMOLOGOUS RECOMBINATION PROTEIN 1"/>
    <property type="match status" value="1"/>
</dbReference>
<dbReference type="AlphaFoldDB" id="A0AA40A7Z1"/>
<sequence length="415" mass="47001">MNSLQHAVAGAAPAACRRLAMVGASSVSVTRIIGARQAHAVRRTAMRGGEPDLAIEAGYTGEKTPMPVRIRRPSVKKPAVDEEGRVHGHFPEHGTKIWIHNHTHEGHVMLGFHRVIDSNKGYRQMPYTGKKNVPAKLRKDYWRPMAVIEFPEGGLGDVGRSVYQKLREFKKRHELEWGRENKEEEYRLLHMSRLERGKVLNDQRANIVADIAAVLGGVGKGNKMWMVDWDNLKDKEVMIHKPGTRLTLRLKEDQPPLDLLKLKFGITVLEGGGKKFVDWQAIKDMEVKVKKTTVTEEVIPETEEEKAKWAAKCATAAAQGTQMRPKKIKINKTYTHEMEKIEEWKTLHKTKIYWAEEQTRFHAREWPDNVEHILGIPKLGEKWPEVAADSTTVEESVAPEMLAEPAAEAAPEVRA</sequence>
<keyword evidence="3" id="KW-0689">Ribosomal protein</keyword>
<evidence type="ECO:0000313" key="10">
    <source>
        <dbReference type="EMBL" id="KAK0710925.1"/>
    </source>
</evidence>
<evidence type="ECO:0000256" key="5">
    <source>
        <dbReference type="ARBA" id="ARBA00023128"/>
    </source>
</evidence>
<keyword evidence="7" id="KW-0687">Ribonucleoprotein</keyword>
<accession>A0AA40A7Z1</accession>
<proteinExistence type="inferred from homology"/>
<gene>
    <name evidence="10" type="ORF">B0H67DRAFT_554982</name>
</gene>
<dbReference type="Proteomes" id="UP001172102">
    <property type="component" value="Unassembled WGS sequence"/>
</dbReference>
<dbReference type="InterPro" id="IPR024629">
    <property type="entry name" value="Ribosomal_mL67"/>
</dbReference>
<organism evidence="10 11">
    <name type="scientific">Lasiosphaeris hirsuta</name>
    <dbReference type="NCBI Taxonomy" id="260670"/>
    <lineage>
        <taxon>Eukaryota</taxon>
        <taxon>Fungi</taxon>
        <taxon>Dikarya</taxon>
        <taxon>Ascomycota</taxon>
        <taxon>Pezizomycotina</taxon>
        <taxon>Sordariomycetes</taxon>
        <taxon>Sordariomycetidae</taxon>
        <taxon>Sordariales</taxon>
        <taxon>Lasiosphaeriaceae</taxon>
        <taxon>Lasiosphaeris</taxon>
    </lineage>
</organism>
<evidence type="ECO:0000256" key="1">
    <source>
        <dbReference type="ARBA" id="ARBA00004173"/>
    </source>
</evidence>
<evidence type="ECO:0000256" key="4">
    <source>
        <dbReference type="ARBA" id="ARBA00023015"/>
    </source>
</evidence>
<keyword evidence="11" id="KW-1185">Reference proteome</keyword>
<evidence type="ECO:0000313" key="11">
    <source>
        <dbReference type="Proteomes" id="UP001172102"/>
    </source>
</evidence>
<dbReference type="GO" id="GO:1990904">
    <property type="term" value="C:ribonucleoprotein complex"/>
    <property type="evidence" value="ECO:0007669"/>
    <property type="project" value="UniProtKB-KW"/>
</dbReference>
<keyword evidence="4" id="KW-0805">Transcription regulation</keyword>
<evidence type="ECO:0000256" key="3">
    <source>
        <dbReference type="ARBA" id="ARBA00022980"/>
    </source>
</evidence>
<keyword evidence="5" id="KW-0496">Mitochondrion</keyword>
<dbReference type="GO" id="GO:0005840">
    <property type="term" value="C:ribosome"/>
    <property type="evidence" value="ECO:0007669"/>
    <property type="project" value="UniProtKB-KW"/>
</dbReference>
<dbReference type="GO" id="GO:0000150">
    <property type="term" value="F:DNA strand exchange activity"/>
    <property type="evidence" value="ECO:0007669"/>
    <property type="project" value="InterPro"/>
</dbReference>
<feature type="compositionally biased region" description="Low complexity" evidence="9">
    <location>
        <begin position="398"/>
        <end position="415"/>
    </location>
</feature>
<dbReference type="Pfam" id="PF12829">
    <property type="entry name" value="Mhr1"/>
    <property type="match status" value="1"/>
</dbReference>
<evidence type="ECO:0000256" key="6">
    <source>
        <dbReference type="ARBA" id="ARBA00023163"/>
    </source>
</evidence>
<dbReference type="PANTHER" id="PTHR28184:SF1">
    <property type="entry name" value="LARGE RIBOSOMAL SUBUNIT PROTEIN ML67"/>
    <property type="match status" value="1"/>
</dbReference>
<reference evidence="10" key="1">
    <citation type="submission" date="2023-06" db="EMBL/GenBank/DDBJ databases">
        <title>Genome-scale phylogeny and comparative genomics of the fungal order Sordariales.</title>
        <authorList>
            <consortium name="Lawrence Berkeley National Laboratory"/>
            <person name="Hensen N."/>
            <person name="Bonometti L."/>
            <person name="Westerberg I."/>
            <person name="Brannstrom I.O."/>
            <person name="Guillou S."/>
            <person name="Cros-Aarteil S."/>
            <person name="Calhoun S."/>
            <person name="Haridas S."/>
            <person name="Kuo A."/>
            <person name="Mondo S."/>
            <person name="Pangilinan J."/>
            <person name="Riley R."/>
            <person name="Labutti K."/>
            <person name="Andreopoulos B."/>
            <person name="Lipzen A."/>
            <person name="Chen C."/>
            <person name="Yanf M."/>
            <person name="Daum C."/>
            <person name="Ng V."/>
            <person name="Clum A."/>
            <person name="Steindorff A."/>
            <person name="Ohm R."/>
            <person name="Martin F."/>
            <person name="Silar P."/>
            <person name="Natvig D."/>
            <person name="Lalanne C."/>
            <person name="Gautier V."/>
            <person name="Ament-Velasquez S.L."/>
            <person name="Kruys A."/>
            <person name="Hutchinson M.I."/>
            <person name="Powell A.J."/>
            <person name="Barry K."/>
            <person name="Miller A.N."/>
            <person name="Grigoriev I.V."/>
            <person name="Debuchy R."/>
            <person name="Gladieux P."/>
            <person name="Thoren M.H."/>
            <person name="Johannesson H."/>
        </authorList>
    </citation>
    <scope>NUCLEOTIDE SEQUENCE</scope>
    <source>
        <strain evidence="10">SMH4607-1</strain>
    </source>
</reference>